<sequence length="284" mass="32250">MQEILKQLCESLFFQAPSLSAATLKQHFENKTILITGASYGIGEACATLLAPIQCQLVLVARSTDKLTALQKQLTQQGQCQIEIISADLYQPTVAEDIFQHLKAKNIQVDILIHNAGKSIQRSLWESLDRPQDIDRTIHINYINPAQLTRLLLPDLKKAQGKVVIVSTINAKLFAPPLWSNYQASKTAMQQWILSIQPELAVYGVSASLIYLPLVRTRMIEPTKQYQQMPAMQVQHAAQAVLSGAIHHQRQWQPWWLPFASVLSKILATPIYYFYLHWLKRKQN</sequence>
<evidence type="ECO:0000313" key="5">
    <source>
        <dbReference type="Proteomes" id="UP000279962"/>
    </source>
</evidence>
<dbReference type="Pfam" id="PF00106">
    <property type="entry name" value="adh_short"/>
    <property type="match status" value="1"/>
</dbReference>
<reference evidence="4 5" key="1">
    <citation type="submission" date="2018-10" db="EMBL/GenBank/DDBJ databases">
        <title>The complete genome of Acinetobacter wuhouensis strain WCHAW010062.</title>
        <authorList>
            <person name="Hu Y."/>
            <person name="Long H."/>
            <person name="Feng Y."/>
            <person name="Zong Z."/>
        </authorList>
    </citation>
    <scope>NUCLEOTIDE SEQUENCE [LARGE SCALE GENOMIC DNA]</scope>
    <source>
        <strain evidence="4 5">WCHAW010062</strain>
    </source>
</reference>
<comment type="similarity">
    <text evidence="1">Belongs to the short-chain dehydrogenases/reductases (SDR) family.</text>
</comment>
<dbReference type="AlphaFoldDB" id="A0A3G2T2V5"/>
<accession>A0A3G2T2V5</accession>
<dbReference type="PRINTS" id="PR00081">
    <property type="entry name" value="GDHRDH"/>
</dbReference>
<dbReference type="InterPro" id="IPR036291">
    <property type="entry name" value="NAD(P)-bd_dom_sf"/>
</dbReference>
<keyword evidence="2" id="KW-0560">Oxidoreductase</keyword>
<dbReference type="Gene3D" id="3.40.50.720">
    <property type="entry name" value="NAD(P)-binding Rossmann-like Domain"/>
    <property type="match status" value="1"/>
</dbReference>
<evidence type="ECO:0000313" key="4">
    <source>
        <dbReference type="EMBL" id="AYO54538.1"/>
    </source>
</evidence>
<evidence type="ECO:0000256" key="3">
    <source>
        <dbReference type="SAM" id="Phobius"/>
    </source>
</evidence>
<organism evidence="4 5">
    <name type="scientific">Acinetobacter wuhouensis</name>
    <dbReference type="NCBI Taxonomy" id="1879050"/>
    <lineage>
        <taxon>Bacteria</taxon>
        <taxon>Pseudomonadati</taxon>
        <taxon>Pseudomonadota</taxon>
        <taxon>Gammaproteobacteria</taxon>
        <taxon>Moraxellales</taxon>
        <taxon>Moraxellaceae</taxon>
        <taxon>Acinetobacter</taxon>
    </lineage>
</organism>
<feature type="transmembrane region" description="Helical" evidence="3">
    <location>
        <begin position="255"/>
        <end position="275"/>
    </location>
</feature>
<keyword evidence="3" id="KW-1133">Transmembrane helix</keyword>
<gene>
    <name evidence="4" type="ORF">CDG68_13180</name>
</gene>
<name>A0A3G2T2V5_9GAMM</name>
<dbReference type="RefSeq" id="WP_087551790.1">
    <property type="nucleotide sequence ID" value="NZ_CP033133.1"/>
</dbReference>
<dbReference type="SUPFAM" id="SSF51735">
    <property type="entry name" value="NAD(P)-binding Rossmann-fold domains"/>
    <property type="match status" value="1"/>
</dbReference>
<keyword evidence="3" id="KW-0812">Transmembrane</keyword>
<proteinExistence type="inferred from homology"/>
<dbReference type="GO" id="GO:0016491">
    <property type="term" value="F:oxidoreductase activity"/>
    <property type="evidence" value="ECO:0007669"/>
    <property type="project" value="UniProtKB-KW"/>
</dbReference>
<dbReference type="GO" id="GO:0016020">
    <property type="term" value="C:membrane"/>
    <property type="evidence" value="ECO:0007669"/>
    <property type="project" value="TreeGrafter"/>
</dbReference>
<evidence type="ECO:0000256" key="2">
    <source>
        <dbReference type="ARBA" id="ARBA00023002"/>
    </source>
</evidence>
<dbReference type="Proteomes" id="UP000279962">
    <property type="component" value="Chromosome"/>
</dbReference>
<dbReference type="PANTHER" id="PTHR44196:SF1">
    <property type="entry name" value="DEHYDROGENASE_REDUCTASE SDR FAMILY MEMBER 7B"/>
    <property type="match status" value="1"/>
</dbReference>
<protein>
    <submittedName>
        <fullName evidence="4">SDR family NAD(P)-dependent oxidoreductase</fullName>
    </submittedName>
</protein>
<keyword evidence="3" id="KW-0472">Membrane</keyword>
<dbReference type="PANTHER" id="PTHR44196">
    <property type="entry name" value="DEHYDROGENASE/REDUCTASE SDR FAMILY MEMBER 7B"/>
    <property type="match status" value="1"/>
</dbReference>
<dbReference type="InterPro" id="IPR002347">
    <property type="entry name" value="SDR_fam"/>
</dbReference>
<dbReference type="EMBL" id="CP033133">
    <property type="protein sequence ID" value="AYO54538.1"/>
    <property type="molecule type" value="Genomic_DNA"/>
</dbReference>
<evidence type="ECO:0000256" key="1">
    <source>
        <dbReference type="ARBA" id="ARBA00006484"/>
    </source>
</evidence>